<sequence>MRALAEKFCRIFWHQSLLRLSTSIYFLYCKMMQLVPKQESKELRACRQSGHILHANYNTSNDQATGGLGKPRMFYSEHWIIDSSATNHICFDFSHFPLLILIFDASVRLPNGIILSVNATAGFKILSKICCGIID</sequence>
<reference evidence="2" key="1">
    <citation type="journal article" date="2023" name="Nat. Plants">
        <title>Single-cell RNA sequencing provides a high-resolution roadmap for understanding the multicellular compartmentation of specialized metabolism.</title>
        <authorList>
            <person name="Sun S."/>
            <person name="Shen X."/>
            <person name="Li Y."/>
            <person name="Li Y."/>
            <person name="Wang S."/>
            <person name="Li R."/>
            <person name="Zhang H."/>
            <person name="Shen G."/>
            <person name="Guo B."/>
            <person name="Wei J."/>
            <person name="Xu J."/>
            <person name="St-Pierre B."/>
            <person name="Chen S."/>
            <person name="Sun C."/>
        </authorList>
    </citation>
    <scope>NUCLEOTIDE SEQUENCE [LARGE SCALE GENOMIC DNA]</scope>
</reference>
<gene>
    <name evidence="1" type="ORF">M9H77_19317</name>
</gene>
<organism evidence="1 2">
    <name type="scientific">Catharanthus roseus</name>
    <name type="common">Madagascar periwinkle</name>
    <name type="synonym">Vinca rosea</name>
    <dbReference type="NCBI Taxonomy" id="4058"/>
    <lineage>
        <taxon>Eukaryota</taxon>
        <taxon>Viridiplantae</taxon>
        <taxon>Streptophyta</taxon>
        <taxon>Embryophyta</taxon>
        <taxon>Tracheophyta</taxon>
        <taxon>Spermatophyta</taxon>
        <taxon>Magnoliopsida</taxon>
        <taxon>eudicotyledons</taxon>
        <taxon>Gunneridae</taxon>
        <taxon>Pentapetalae</taxon>
        <taxon>asterids</taxon>
        <taxon>lamiids</taxon>
        <taxon>Gentianales</taxon>
        <taxon>Apocynaceae</taxon>
        <taxon>Rauvolfioideae</taxon>
        <taxon>Vinceae</taxon>
        <taxon>Catharanthinae</taxon>
        <taxon>Catharanthus</taxon>
    </lineage>
</organism>
<accession>A0ACC0B9Y8</accession>
<proteinExistence type="predicted"/>
<evidence type="ECO:0000313" key="2">
    <source>
        <dbReference type="Proteomes" id="UP001060085"/>
    </source>
</evidence>
<comment type="caution">
    <text evidence="1">The sequence shown here is derived from an EMBL/GenBank/DDBJ whole genome shotgun (WGS) entry which is preliminary data.</text>
</comment>
<evidence type="ECO:0000313" key="1">
    <source>
        <dbReference type="EMBL" id="KAI5669464.1"/>
    </source>
</evidence>
<keyword evidence="2" id="KW-1185">Reference proteome</keyword>
<dbReference type="Proteomes" id="UP001060085">
    <property type="component" value="Linkage Group LG04"/>
</dbReference>
<dbReference type="EMBL" id="CM044704">
    <property type="protein sequence ID" value="KAI5669464.1"/>
    <property type="molecule type" value="Genomic_DNA"/>
</dbReference>
<protein>
    <submittedName>
        <fullName evidence="1">Uncharacterized protein</fullName>
    </submittedName>
</protein>
<name>A0ACC0B9Y8_CATRO</name>